<evidence type="ECO:0000313" key="2">
    <source>
        <dbReference type="Proteomes" id="UP001209878"/>
    </source>
</evidence>
<proteinExistence type="predicted"/>
<accession>A0AAD9P4U0</accession>
<sequence length="117" mass="13623">MQCRTRFLCFNAHMCQHITWLYIFTAQHETVEALSHNRCRFPPMHHEFLSSLKIYAHILLYADVIFTDLRITDTRHDSAGRYSFLYVSGRRSPDRCEFACACVCLCAISVLLTSSKL</sequence>
<evidence type="ECO:0000313" key="1">
    <source>
        <dbReference type="EMBL" id="KAK2188168.1"/>
    </source>
</evidence>
<dbReference type="AlphaFoldDB" id="A0AAD9P4U0"/>
<reference evidence="1" key="1">
    <citation type="journal article" date="2023" name="Mol. Biol. Evol.">
        <title>Third-Generation Sequencing Reveals the Adaptive Role of the Epigenome in Three Deep-Sea Polychaetes.</title>
        <authorList>
            <person name="Perez M."/>
            <person name="Aroh O."/>
            <person name="Sun Y."/>
            <person name="Lan Y."/>
            <person name="Juniper S.K."/>
            <person name="Young C.R."/>
            <person name="Angers B."/>
            <person name="Qian P.Y."/>
        </authorList>
    </citation>
    <scope>NUCLEOTIDE SEQUENCE</scope>
    <source>
        <strain evidence="1">R07B-5</strain>
    </source>
</reference>
<dbReference type="Proteomes" id="UP001209878">
    <property type="component" value="Unassembled WGS sequence"/>
</dbReference>
<protein>
    <submittedName>
        <fullName evidence="1">Uncharacterized protein</fullName>
    </submittedName>
</protein>
<gene>
    <name evidence="1" type="ORF">NP493_142g02023</name>
</gene>
<name>A0AAD9P4U0_RIDPI</name>
<comment type="caution">
    <text evidence="1">The sequence shown here is derived from an EMBL/GenBank/DDBJ whole genome shotgun (WGS) entry which is preliminary data.</text>
</comment>
<organism evidence="1 2">
    <name type="scientific">Ridgeia piscesae</name>
    <name type="common">Tubeworm</name>
    <dbReference type="NCBI Taxonomy" id="27915"/>
    <lineage>
        <taxon>Eukaryota</taxon>
        <taxon>Metazoa</taxon>
        <taxon>Spiralia</taxon>
        <taxon>Lophotrochozoa</taxon>
        <taxon>Annelida</taxon>
        <taxon>Polychaeta</taxon>
        <taxon>Sedentaria</taxon>
        <taxon>Canalipalpata</taxon>
        <taxon>Sabellida</taxon>
        <taxon>Siboglinidae</taxon>
        <taxon>Ridgeia</taxon>
    </lineage>
</organism>
<keyword evidence="2" id="KW-1185">Reference proteome</keyword>
<dbReference type="EMBL" id="JAODUO010000141">
    <property type="protein sequence ID" value="KAK2188168.1"/>
    <property type="molecule type" value="Genomic_DNA"/>
</dbReference>